<reference evidence="6 7" key="1">
    <citation type="journal article" date="2010" name="DNA Res.">
        <title>Genome sequence of Kitasatospora setae NBRC 14216T: an evolutionary snapshot of the family Streptomycetaceae.</title>
        <authorList>
            <person name="Ichikawa N."/>
            <person name="Oguchi A."/>
            <person name="Ikeda H."/>
            <person name="Ishikawa J."/>
            <person name="Kitani S."/>
            <person name="Watanabe Y."/>
            <person name="Nakamura S."/>
            <person name="Katano Y."/>
            <person name="Kishi E."/>
            <person name="Sasagawa M."/>
            <person name="Ankai A."/>
            <person name="Fukui S."/>
            <person name="Hashimoto Y."/>
            <person name="Kamata S."/>
            <person name="Otoguro M."/>
            <person name="Tanikawa S."/>
            <person name="Nihira T."/>
            <person name="Horinouchi S."/>
            <person name="Ohnishi Y."/>
            <person name="Hayakawa M."/>
            <person name="Kuzuyama T."/>
            <person name="Arisawa A."/>
            <person name="Nomoto F."/>
            <person name="Miura H."/>
            <person name="Takahashi Y."/>
            <person name="Fujita N."/>
        </authorList>
    </citation>
    <scope>NUCLEOTIDE SEQUENCE [LARGE SCALE GENOMIC DNA]</scope>
    <source>
        <strain evidence="7">ATCC 33774 / DSM 43861 / JCM 3304 / KCC A-0304 / NBRC 14216 / KM-6054</strain>
    </source>
</reference>
<gene>
    <name evidence="6" type="ordered locus">KSE_58150</name>
</gene>
<dbReference type="NCBIfam" id="TIGR01733">
    <property type="entry name" value="AA-adenyl-dom"/>
    <property type="match status" value="2"/>
</dbReference>
<dbReference type="InterPro" id="IPR020845">
    <property type="entry name" value="AMP-binding_CS"/>
</dbReference>
<dbReference type="GO" id="GO:0009239">
    <property type="term" value="P:enterobactin biosynthetic process"/>
    <property type="evidence" value="ECO:0007669"/>
    <property type="project" value="TreeGrafter"/>
</dbReference>
<feature type="domain" description="Carrier" evidence="5">
    <location>
        <begin position="2111"/>
        <end position="2185"/>
    </location>
</feature>
<dbReference type="PANTHER" id="PTHR45527:SF1">
    <property type="entry name" value="FATTY ACID SYNTHASE"/>
    <property type="match status" value="1"/>
</dbReference>
<dbReference type="RefSeq" id="WP_014138883.1">
    <property type="nucleotide sequence ID" value="NC_016109.1"/>
</dbReference>
<dbReference type="InterPro" id="IPR001242">
    <property type="entry name" value="Condensation_dom"/>
</dbReference>
<keyword evidence="3" id="KW-0596">Phosphopantetheine</keyword>
<dbReference type="InterPro" id="IPR001031">
    <property type="entry name" value="Thioesterase"/>
</dbReference>
<dbReference type="EMBL" id="AP010968">
    <property type="protein sequence ID" value="BAJ31586.1"/>
    <property type="molecule type" value="Genomic_DNA"/>
</dbReference>
<dbReference type="STRING" id="452652.KSE_58150"/>
<proteinExistence type="inferred from homology"/>
<dbReference type="InterPro" id="IPR023213">
    <property type="entry name" value="CAT-like_dom_sf"/>
</dbReference>
<comment type="similarity">
    <text evidence="2">Belongs to the ATP-dependent AMP-binding enzyme family.</text>
</comment>
<dbReference type="InterPro" id="IPR025110">
    <property type="entry name" value="AMP-bd_C"/>
</dbReference>
<dbReference type="InterPro" id="IPR036736">
    <property type="entry name" value="ACP-like_sf"/>
</dbReference>
<dbReference type="PATRIC" id="fig|452652.3.peg.5824"/>
<dbReference type="FunFam" id="1.10.1200.10:FF:000005">
    <property type="entry name" value="Nonribosomal peptide synthetase 1"/>
    <property type="match status" value="2"/>
</dbReference>
<dbReference type="Pfam" id="PF13193">
    <property type="entry name" value="AMP-binding_C"/>
    <property type="match status" value="2"/>
</dbReference>
<dbReference type="eggNOG" id="COG1020">
    <property type="taxonomic scope" value="Bacteria"/>
</dbReference>
<evidence type="ECO:0000256" key="1">
    <source>
        <dbReference type="ARBA" id="ARBA00001957"/>
    </source>
</evidence>
<dbReference type="HOGENOM" id="CLU_000022_0_13_11"/>
<dbReference type="PANTHER" id="PTHR45527">
    <property type="entry name" value="NONRIBOSOMAL PEPTIDE SYNTHETASE"/>
    <property type="match status" value="1"/>
</dbReference>
<dbReference type="GO" id="GO:0008610">
    <property type="term" value="P:lipid biosynthetic process"/>
    <property type="evidence" value="ECO:0007669"/>
    <property type="project" value="UniProtKB-ARBA"/>
</dbReference>
<organism evidence="6 7">
    <name type="scientific">Kitasatospora setae (strain ATCC 33774 / DSM 43861 / JCM 3304 / KCC A-0304 / NBRC 14216 / KM-6054)</name>
    <name type="common">Streptomyces setae</name>
    <dbReference type="NCBI Taxonomy" id="452652"/>
    <lineage>
        <taxon>Bacteria</taxon>
        <taxon>Bacillati</taxon>
        <taxon>Actinomycetota</taxon>
        <taxon>Actinomycetes</taxon>
        <taxon>Kitasatosporales</taxon>
        <taxon>Streptomycetaceae</taxon>
        <taxon>Kitasatospora</taxon>
    </lineage>
</organism>
<protein>
    <submittedName>
        <fullName evidence="6">Putative non-ribosomal peptide synthetase</fullName>
    </submittedName>
</protein>
<dbReference type="CDD" id="cd17643">
    <property type="entry name" value="A_NRPS_Cytc1-like"/>
    <property type="match status" value="1"/>
</dbReference>
<dbReference type="FunFam" id="3.30.300.30:FF:000015">
    <property type="entry name" value="Nonribosomal peptide synthase SidD"/>
    <property type="match status" value="1"/>
</dbReference>
<dbReference type="PROSITE" id="PS50075">
    <property type="entry name" value="CARRIER"/>
    <property type="match status" value="2"/>
</dbReference>
<dbReference type="InterPro" id="IPR045851">
    <property type="entry name" value="AMP-bd_C_sf"/>
</dbReference>
<dbReference type="Pfam" id="PF00668">
    <property type="entry name" value="Condensation"/>
    <property type="match status" value="2"/>
</dbReference>
<dbReference type="SUPFAM" id="SSF53474">
    <property type="entry name" value="alpha/beta-Hydrolases"/>
    <property type="match status" value="1"/>
</dbReference>
<dbReference type="Gene3D" id="3.40.50.1820">
    <property type="entry name" value="alpha/beta hydrolase"/>
    <property type="match status" value="2"/>
</dbReference>
<dbReference type="SUPFAM" id="SSF47336">
    <property type="entry name" value="ACP-like"/>
    <property type="match status" value="2"/>
</dbReference>
<dbReference type="Gene3D" id="3.40.50.980">
    <property type="match status" value="4"/>
</dbReference>
<dbReference type="Gene3D" id="3.30.300.30">
    <property type="match status" value="2"/>
</dbReference>
<evidence type="ECO:0000313" key="7">
    <source>
        <dbReference type="Proteomes" id="UP000007076"/>
    </source>
</evidence>
<dbReference type="InterPro" id="IPR006162">
    <property type="entry name" value="Ppantetheine_attach_site"/>
</dbReference>
<evidence type="ECO:0000259" key="5">
    <source>
        <dbReference type="PROSITE" id="PS50075"/>
    </source>
</evidence>
<dbReference type="InterPro" id="IPR029058">
    <property type="entry name" value="AB_hydrolase_fold"/>
</dbReference>
<comment type="cofactor">
    <cofactor evidence="1">
        <name>pantetheine 4'-phosphate</name>
        <dbReference type="ChEBI" id="CHEBI:47942"/>
    </cofactor>
</comment>
<evidence type="ECO:0000256" key="4">
    <source>
        <dbReference type="ARBA" id="ARBA00022553"/>
    </source>
</evidence>
<dbReference type="FunFam" id="3.30.300.30:FF:000010">
    <property type="entry name" value="Enterobactin synthetase component F"/>
    <property type="match status" value="1"/>
</dbReference>
<evidence type="ECO:0000256" key="2">
    <source>
        <dbReference type="ARBA" id="ARBA00006432"/>
    </source>
</evidence>
<sequence>MSITTETAEPRLRQSLTPAARALLNQRLRGVRAAAGQAAPEIPRLAPGATAVPLSSAQQRLNFLDQLRPGGTEYLMPAVWRLSGELDRSALELALGDLVRRHPQLRTRFPSRGGVAFQEELPAGGFAPEWVDLSGVAPAARERAVTAATEAAANRPFDLAAEAPFRATLVRVGAADHVLVLAMHHIVSDAWSLGVICRDLTALYGARTGGRPAALPELPITYRDYAAWESGAGGRARAESHLDYWRTRLAGLAPLELPTDRPRPVERSHEGAVLKLALPAGLRQSLRQLNERGSSTMFMTLLAAYQIALGFHTGQEDIAVGTIAANRDRPQTESLVGFFVNTLVMRGDLSGNPTLAEYLGRVRDAALGAMDHQDVPFERLVEVLSPDRDLSRNPLFQVLFAYEYADGGGFTLGGARGESVSVGADVAKFDLSLHATEQPDGLTLSFVYRRDLFDPGTVATLADHVHRVLDAIVTRPATAIADLEPLAEEERASLLAQAGHPDPVPAPTVPLLLDAFHHQVRLRPDRVAVVCADRRLTYAQLDDRAERLARVLRRRGVRPESRVGVCVGRDEWLAVAVLGIWKAGGAYLPMDGSHPGERLGFMVDDAGATLLLTDSATRDKVAGLGAELLVLDAPGALDGPACPSPGRDTAPGPALRPGNAAYVIYTSGSTGRPKGVVVTHHNAARLFASCEASFDFGPDDVWSLLHSFAFDFSVWELWGALSKGGRVVIAATDVVRDPDAVFDLLAAERVTVLSQTPAAFQGLRAQAAQSGRSFAELALRTVVFGGDALSARDFGDWFADPSPHLPRLVNMYGITETTVHVTHRVLTREDAEGDTLSPIGVPLADLRGYVLDQHQRLVPTGVPGELYVAGAGLARGYLGRPSLTAERFVPDPYGPAGGRLYRTGDRVRRLPDGQLEFLGRVDAQVKIRGFRIELGEIEAALRGFPGVVDAAVVVREEPGGVRRLVGHIATGAATAPAGGCPVGGSPVDTRALRAHLGRGLPDYMVPALITEHRTLPLTVNGKVDRKALALLQAREADLSARYTAPRTPAEESLAGIWGEVLGLDRVGVDDNFFRLGGDSILALRVIGLAREAGLALSIPDIFRAQVLADLADLADHSTASVGTAPVAALSMIDSAEAAALPPDVEDAYPLTMLQAGMLHELMSDPERGAYHNVTSFKLRDSAGFDLAAFQEAVDVLVERHDILRTSFDLLRDTEPLQLVHRRAALPVGFADLRGLSAAEQREAAAAHVREQAALPFDLSAAPLVRLFVHRLGEEQFRLTITDCHVVLDGWSLTSFIADLLELHHRRAAGLEPAAAAGPAVRFADYVALEREALASTASRDFWHEALVGLEPVHFAPAPGPAPVGDRPPHEAERSYRELAGPLAEVAALAGVPVRTVFLAAFYRLMGLFAGDDPYSIGMVTNGRPEHAHADLMRGLFLNTVPIGFHSTARSWVEYLRETFAAERALMPHRRFPLAEMQRSLGGVAVEAVFNFVNFHRLEKDVWEDTLEVARTNFPLSLNANPGGMTLDADPRYLDATACEQLADTYRGLLRAMAAEPHGPVTRPALTGAARDLVLYRWNAATTRGRHQEAHQDPYQEEDDRRLFHELVQQHAERHPQAPALVHGPDVTGYGELDRAGDRIARRLRALGVDTETVVGICLERGPDLARAVLGVLKSGAAYLCLDPEYPGERLAFMVGDSAMTVLLTQPELAHAAPRVRHTLMVGALTADPDPNLDPESGQLPAGCPESGAGPDSTAYVIYTSGSTGTPKGVAVTHRGMLNLVRAQQDVLSPSPDDRVLQFASSSFDASVFEMTWALANGAQLCSAARQDLAPGADLTRTLRTQRITAAVLPPTALSVMDPRGLPDLRTLMVAGEACPAETVDAWAPGRRFLNGYGLTETSVWVTAAECLPGGGRPSIGTPIRETEVYVLNEDLEPVPVGAPGELCIGGLSLARGYLGRPGTTAQRFVPDPFSGRGGARLFRTGDIVRHAADGSLDYVGRQDGQVKLRGFRIELGEVEDALLAHPGVRSAVAMVRADGGGDPRLVAYVVPQEAGGAPRAEELRQALRRRLPAHMVPSAYAVLDALPLTANRKVNRRALPPVRSDRAEAAAAYAAPRTPAERAMAQVWAEVLGVERVGVRDDFFALGGSSLSTVRVVAKARARGLALTVRDLVESPTIAGLGRLRAGADPVAGPRSRVVLRPGAGRPLNCVHPTGGSVTWYLPLARALGGTRPVHGYQALGLAGGTDPLTVREIAGNYVRELTADRDGGPHAVLGWSMGANIALEMAGQLLDAGAEVAPLVLVEPYLPTPDTHRRLAGFAERQRHALVLRDELRAAPAGSAARAAADARLRTVLRDAGLVDEEVDLAQDAPIEVWHSLLEALAGYRARPYPGRIHLVIGRDTADRPQDTPMPDIGVPYRDYLSAWQDLAVGGLQVHHLPGGHRTMLTDPGVGAVAALLDTLTPGGRPC</sequence>
<dbReference type="FunFam" id="3.40.50.12780:FF:000012">
    <property type="entry name" value="Non-ribosomal peptide synthetase"/>
    <property type="match status" value="2"/>
</dbReference>
<dbReference type="PROSITE" id="PS00012">
    <property type="entry name" value="PHOSPHOPANTETHEINE"/>
    <property type="match status" value="2"/>
</dbReference>
<dbReference type="Pfam" id="PF00501">
    <property type="entry name" value="AMP-binding"/>
    <property type="match status" value="2"/>
</dbReference>
<dbReference type="GO" id="GO:0031177">
    <property type="term" value="F:phosphopantetheine binding"/>
    <property type="evidence" value="ECO:0007669"/>
    <property type="project" value="TreeGrafter"/>
</dbReference>
<dbReference type="SUPFAM" id="SSF56801">
    <property type="entry name" value="Acetyl-CoA synthetase-like"/>
    <property type="match status" value="2"/>
</dbReference>
<name>E4N3V5_KITSK</name>
<feature type="domain" description="Carrier" evidence="5">
    <location>
        <begin position="1044"/>
        <end position="1118"/>
    </location>
</feature>
<dbReference type="Pfam" id="PF00975">
    <property type="entry name" value="Thioesterase"/>
    <property type="match status" value="1"/>
</dbReference>
<dbReference type="Gene3D" id="2.30.38.10">
    <property type="entry name" value="Luciferase, Domain 3"/>
    <property type="match status" value="2"/>
</dbReference>
<dbReference type="GO" id="GO:0043041">
    <property type="term" value="P:amino acid activation for nonribosomal peptide biosynthetic process"/>
    <property type="evidence" value="ECO:0007669"/>
    <property type="project" value="TreeGrafter"/>
</dbReference>
<dbReference type="Gene3D" id="3.30.559.10">
    <property type="entry name" value="Chloramphenicol acetyltransferase-like domain"/>
    <property type="match status" value="2"/>
</dbReference>
<dbReference type="FunFam" id="3.40.50.980:FF:000001">
    <property type="entry name" value="Non-ribosomal peptide synthetase"/>
    <property type="match status" value="2"/>
</dbReference>
<dbReference type="InterPro" id="IPR000873">
    <property type="entry name" value="AMP-dep_synth/lig_dom"/>
</dbReference>
<dbReference type="FunFam" id="2.30.38.10:FF:000001">
    <property type="entry name" value="Non-ribosomal peptide synthetase PvdI"/>
    <property type="match status" value="2"/>
</dbReference>
<dbReference type="InterPro" id="IPR010071">
    <property type="entry name" value="AA_adenyl_dom"/>
</dbReference>
<keyword evidence="4" id="KW-0597">Phosphoprotein</keyword>
<accession>E4N3V5</accession>
<dbReference type="GO" id="GO:0047527">
    <property type="term" value="F:2,3-dihydroxybenzoate-serine ligase activity"/>
    <property type="evidence" value="ECO:0007669"/>
    <property type="project" value="TreeGrafter"/>
</dbReference>
<dbReference type="KEGG" id="ksk:KSE_58150"/>
<evidence type="ECO:0000256" key="3">
    <source>
        <dbReference type="ARBA" id="ARBA00022450"/>
    </source>
</evidence>
<dbReference type="Gene3D" id="3.30.559.30">
    <property type="entry name" value="Nonribosomal peptide synthetase, condensation domain"/>
    <property type="match status" value="2"/>
</dbReference>
<keyword evidence="7" id="KW-1185">Reference proteome</keyword>
<dbReference type="Gene3D" id="1.10.1200.10">
    <property type="entry name" value="ACP-like"/>
    <property type="match status" value="1"/>
</dbReference>
<dbReference type="PROSITE" id="PS00455">
    <property type="entry name" value="AMP_BINDING"/>
    <property type="match status" value="2"/>
</dbReference>
<dbReference type="Proteomes" id="UP000007076">
    <property type="component" value="Chromosome"/>
</dbReference>
<evidence type="ECO:0000313" key="6">
    <source>
        <dbReference type="EMBL" id="BAJ31586.1"/>
    </source>
</evidence>
<dbReference type="InterPro" id="IPR009081">
    <property type="entry name" value="PP-bd_ACP"/>
</dbReference>
<dbReference type="GO" id="GO:0005829">
    <property type="term" value="C:cytosol"/>
    <property type="evidence" value="ECO:0007669"/>
    <property type="project" value="TreeGrafter"/>
</dbReference>
<dbReference type="SUPFAM" id="SSF52777">
    <property type="entry name" value="CoA-dependent acyltransferases"/>
    <property type="match status" value="4"/>
</dbReference>
<dbReference type="CDD" id="cd19531">
    <property type="entry name" value="LCL_NRPS-like"/>
    <property type="match status" value="1"/>
</dbReference>
<dbReference type="Pfam" id="PF00550">
    <property type="entry name" value="PP-binding"/>
    <property type="match status" value="2"/>
</dbReference>
<dbReference type="GO" id="GO:0009366">
    <property type="term" value="C:enterobactin synthetase complex"/>
    <property type="evidence" value="ECO:0007669"/>
    <property type="project" value="TreeGrafter"/>
</dbReference>